<reference evidence="2 3" key="1">
    <citation type="submission" date="2016-06" db="EMBL/GenBank/DDBJ databases">
        <title>Comparative genomics of the ectomycorrhizal sister species Rhizopogon vinicolor and Rhizopogon vesiculosus (Basidiomycota: Boletales) reveals a divergence of the mating type B locus.</title>
        <authorList>
            <consortium name="DOE Joint Genome Institute"/>
            <person name="Mujic A.B."/>
            <person name="Kuo A."/>
            <person name="Tritt A."/>
            <person name="Lipzen A."/>
            <person name="Chen C."/>
            <person name="Johnson J."/>
            <person name="Sharma A."/>
            <person name="Barry K."/>
            <person name="Grigoriev I.V."/>
            <person name="Spatafora J.W."/>
        </authorList>
    </citation>
    <scope>NUCLEOTIDE SEQUENCE [LARGE SCALE GENOMIC DNA]</scope>
    <source>
        <strain evidence="2 3">AM-OR11-026</strain>
    </source>
</reference>
<sequence>MHICLLPTETLLDIFANIRGQRGSRRDRATIAALARTCRKFKEPALDTLWEHTYGFEPFISCLPDDVVKRTTKWVSLKRHLFSGEWKIFAQYAHRVRSLIIYDFDLDMISERVVQALVSMPSLLPKLRELQWWDERESFFPLLRALLVPTVRSMKFGSGLYLYEPWTSSFAKSTLLASLGARCPSVQELVCAYADDSHAIREFVCGWKELSHLRTGVLNTQSLRNLALLPSLKSLHFRIHGFDDTPSSSTVTFASQLHEVYITANAPHFFTRHLRMLRFLSCRSVVLCLGDDVEIQYPQDPLDDSELPPGSLDIPDLMVSFSECFSPALEYISIDFSLYYGSLDEPLLRLAFTRLPHCCRLVA</sequence>
<name>A0A1B7NA19_9AGAM</name>
<organism evidence="2 3">
    <name type="scientific">Rhizopogon vinicolor AM-OR11-026</name>
    <dbReference type="NCBI Taxonomy" id="1314800"/>
    <lineage>
        <taxon>Eukaryota</taxon>
        <taxon>Fungi</taxon>
        <taxon>Dikarya</taxon>
        <taxon>Basidiomycota</taxon>
        <taxon>Agaricomycotina</taxon>
        <taxon>Agaricomycetes</taxon>
        <taxon>Agaricomycetidae</taxon>
        <taxon>Boletales</taxon>
        <taxon>Suillineae</taxon>
        <taxon>Rhizopogonaceae</taxon>
        <taxon>Rhizopogon</taxon>
    </lineage>
</organism>
<evidence type="ECO:0000259" key="1">
    <source>
        <dbReference type="Pfam" id="PF12937"/>
    </source>
</evidence>
<evidence type="ECO:0000313" key="3">
    <source>
        <dbReference type="Proteomes" id="UP000092154"/>
    </source>
</evidence>
<proteinExistence type="predicted"/>
<dbReference type="STRING" id="1314800.A0A1B7NA19"/>
<dbReference type="Proteomes" id="UP000092154">
    <property type="component" value="Unassembled WGS sequence"/>
</dbReference>
<dbReference type="OrthoDB" id="2614569at2759"/>
<dbReference type="InterPro" id="IPR001810">
    <property type="entry name" value="F-box_dom"/>
</dbReference>
<evidence type="ECO:0000313" key="2">
    <source>
        <dbReference type="EMBL" id="OAX41712.1"/>
    </source>
</evidence>
<dbReference type="InParanoid" id="A0A1B7NA19"/>
<feature type="domain" description="F-box" evidence="1">
    <location>
        <begin position="3"/>
        <end position="52"/>
    </location>
</feature>
<gene>
    <name evidence="2" type="ORF">K503DRAFT_797776</name>
</gene>
<keyword evidence="3" id="KW-1185">Reference proteome</keyword>
<protein>
    <recommendedName>
        <fullName evidence="1">F-box domain-containing protein</fullName>
    </recommendedName>
</protein>
<dbReference type="Pfam" id="PF12937">
    <property type="entry name" value="F-box-like"/>
    <property type="match status" value="1"/>
</dbReference>
<accession>A0A1B7NA19</accession>
<dbReference type="EMBL" id="KV448173">
    <property type="protein sequence ID" value="OAX41712.1"/>
    <property type="molecule type" value="Genomic_DNA"/>
</dbReference>
<dbReference type="AlphaFoldDB" id="A0A1B7NA19"/>